<dbReference type="InterPro" id="IPR006597">
    <property type="entry name" value="Sel1-like"/>
</dbReference>
<dbReference type="Pfam" id="PF08238">
    <property type="entry name" value="Sel1"/>
    <property type="match status" value="4"/>
</dbReference>
<dbReference type="SMART" id="SM00671">
    <property type="entry name" value="SEL1"/>
    <property type="match status" value="4"/>
</dbReference>
<dbReference type="AlphaFoldDB" id="A0AA95GJT3"/>
<organism evidence="1 2">
    <name type="scientific">Arsenophonus nasoniae</name>
    <name type="common">son-killer infecting Nasonia vitripennis</name>
    <dbReference type="NCBI Taxonomy" id="638"/>
    <lineage>
        <taxon>Bacteria</taxon>
        <taxon>Pseudomonadati</taxon>
        <taxon>Pseudomonadota</taxon>
        <taxon>Gammaproteobacteria</taxon>
        <taxon>Enterobacterales</taxon>
        <taxon>Morganellaceae</taxon>
        <taxon>Arsenophonus</taxon>
    </lineage>
</organism>
<dbReference type="EMBL" id="CP123498">
    <property type="protein sequence ID" value="WGL95666.1"/>
    <property type="molecule type" value="Genomic_DNA"/>
</dbReference>
<evidence type="ECO:0000313" key="1">
    <source>
        <dbReference type="EMBL" id="WGL95666.1"/>
    </source>
</evidence>
<accession>A0AA95GJT3</accession>
<evidence type="ECO:0000313" key="2">
    <source>
        <dbReference type="Proteomes" id="UP001177597"/>
    </source>
</evidence>
<proteinExistence type="predicted"/>
<reference evidence="1" key="1">
    <citation type="submission" date="2023-04" db="EMBL/GenBank/DDBJ databases">
        <title>Genome dynamics across the evolutionary transition to endosymbiosis.</title>
        <authorList>
            <person name="Siozios S."/>
            <person name="Nadal-Jimenez P."/>
            <person name="Azagi T."/>
            <person name="Sprong H."/>
            <person name="Frost C.L."/>
            <person name="Parratt S.R."/>
            <person name="Taylor G."/>
            <person name="Brettell L."/>
            <person name="Lew K.C."/>
            <person name="Croft L."/>
            <person name="King K.C."/>
            <person name="Brockhurst M.A."/>
            <person name="Hypsa V."/>
            <person name="Novakova E."/>
            <person name="Darby A.C."/>
            <person name="Hurst G.D.D."/>
        </authorList>
    </citation>
    <scope>NUCLEOTIDE SEQUENCE</scope>
    <source>
        <strain evidence="1">AIh</strain>
    </source>
</reference>
<gene>
    <name evidence="1" type="ORF">QE207_03375</name>
</gene>
<dbReference type="InterPro" id="IPR052945">
    <property type="entry name" value="Mitotic_Regulator"/>
</dbReference>
<dbReference type="Proteomes" id="UP001177597">
    <property type="component" value="Chromosome"/>
</dbReference>
<dbReference type="PANTHER" id="PTHR43628:SF1">
    <property type="entry name" value="CHITIN SYNTHASE REGULATORY FACTOR 2-RELATED"/>
    <property type="match status" value="1"/>
</dbReference>
<name>A0AA95GJT3_9GAMM</name>
<dbReference type="InterPro" id="IPR011990">
    <property type="entry name" value="TPR-like_helical_dom_sf"/>
</dbReference>
<dbReference type="Gene3D" id="1.25.40.10">
    <property type="entry name" value="Tetratricopeptide repeat domain"/>
    <property type="match status" value="1"/>
</dbReference>
<sequence length="167" mass="18731">MKVAYYYEKGIGIKKDLIKAAELYQIMANSGEAEAQYRLAQLYLVGQGINKQPKNAFSLMQKAAQKIPQVKNQLGLFYLYGIGTEKNPQKASELFLSAAYRQESDAQNNLAVLYATGQGIRKNIFRAIMWFATAAKLNNATAKENLKQLQTSSVMKSTDLKLSEKYD</sequence>
<dbReference type="SUPFAM" id="SSF81901">
    <property type="entry name" value="HCP-like"/>
    <property type="match status" value="1"/>
</dbReference>
<dbReference type="PANTHER" id="PTHR43628">
    <property type="entry name" value="ACTIVATOR OF C KINASE PROTEIN 1-RELATED"/>
    <property type="match status" value="1"/>
</dbReference>
<protein>
    <submittedName>
        <fullName evidence="1">Tetratricopeptide repeat protein</fullName>
    </submittedName>
</protein>
<dbReference type="RefSeq" id="WP_280629487.1">
    <property type="nucleotide sequence ID" value="NZ_CP123498.1"/>
</dbReference>